<keyword evidence="4" id="KW-0223">Dioxygenase</keyword>
<dbReference type="EMBL" id="JWZX01003127">
    <property type="protein sequence ID" value="KOO24087.1"/>
    <property type="molecule type" value="Genomic_DNA"/>
</dbReference>
<keyword evidence="4" id="KW-0560">Oxidoreductase</keyword>
<dbReference type="InterPro" id="IPR011990">
    <property type="entry name" value="TPR-like_helical_dom_sf"/>
</dbReference>
<dbReference type="SUPFAM" id="SSF51197">
    <property type="entry name" value="Clavaminate synthase-like"/>
    <property type="match status" value="1"/>
</dbReference>
<gene>
    <name evidence="4" type="ORF">Ctob_004669</name>
</gene>
<dbReference type="Proteomes" id="UP000037460">
    <property type="component" value="Unassembled WGS sequence"/>
</dbReference>
<dbReference type="InterPro" id="IPR039038">
    <property type="entry name" value="ASPH"/>
</dbReference>
<dbReference type="AlphaFoldDB" id="A0A0M0JCK8"/>
<dbReference type="Pfam" id="PF05118">
    <property type="entry name" value="Asp_Arg_Hydrox"/>
    <property type="match status" value="1"/>
</dbReference>
<accession>A0A0M0JCK8</accession>
<dbReference type="InterPro" id="IPR027443">
    <property type="entry name" value="IPNS-like_sf"/>
</dbReference>
<dbReference type="Gene3D" id="2.60.120.330">
    <property type="entry name" value="B-lactam Antibiotic, Isopenicillin N Synthase, Chain"/>
    <property type="match status" value="1"/>
</dbReference>
<sequence length="400" mass="44299">MLSHPPKSWWGNSAELEAKIPRLLQSGAAAEARALLQELAEEDAPITLFYLGVATGQLEGEAAACGHYERALKQLPLLHAARNNLIRGLMRRGKPADLKQALEHAKLAAGLQPDLAEMQYQLGVVQMQQAVYSEAAAAFEAALRLEATHRGALINGIHCLQLLPPADRKGRERLEKMAHLGVAAGLWRHPMQRPPHLVPQLASKPWHDRADFPWCSLLESQFAAIRAEVEALRSSQQQLFMSVGGRAAHDHTLVAAGKWTEFPLFGNGTKYTENCARCPVTAAIMERIAPAMELAFAGGGETLFSTLNPGTHLRPHCGSSNTRLTAHLGILVPSGCSIRAGNEWREWREGECLVFDDSWEHEVRHLGDRDRVVLLINFWHPDLLPHERRIDTNTFGYEPI</sequence>
<name>A0A0M0JCK8_9EUKA</name>
<dbReference type="PANTHER" id="PTHR12366">
    <property type="entry name" value="ASPARTYL/ASPARAGINYL BETA-HYDROXYLASE"/>
    <property type="match status" value="1"/>
</dbReference>
<evidence type="ECO:0000256" key="1">
    <source>
        <dbReference type="ARBA" id="ARBA00007730"/>
    </source>
</evidence>
<proteinExistence type="inferred from homology"/>
<feature type="repeat" description="TPR" evidence="2">
    <location>
        <begin position="116"/>
        <end position="149"/>
    </location>
</feature>
<dbReference type="OrthoDB" id="440087at2759"/>
<dbReference type="Gene3D" id="1.25.40.10">
    <property type="entry name" value="Tetratricopeptide repeat domain"/>
    <property type="match status" value="1"/>
</dbReference>
<dbReference type="InterPro" id="IPR019734">
    <property type="entry name" value="TPR_rpt"/>
</dbReference>
<evidence type="ECO:0000259" key="3">
    <source>
        <dbReference type="Pfam" id="PF05118"/>
    </source>
</evidence>
<evidence type="ECO:0000256" key="2">
    <source>
        <dbReference type="PROSITE-ProRule" id="PRU00339"/>
    </source>
</evidence>
<evidence type="ECO:0000313" key="5">
    <source>
        <dbReference type="Proteomes" id="UP000037460"/>
    </source>
</evidence>
<feature type="domain" description="Aspartyl/asparaginy/proline hydroxylase" evidence="3">
    <location>
        <begin position="219"/>
        <end position="381"/>
    </location>
</feature>
<dbReference type="PANTHER" id="PTHR12366:SF29">
    <property type="entry name" value="ASPARTYL BETA-HYDROXYLASE, ISOFORM L"/>
    <property type="match status" value="1"/>
</dbReference>
<keyword evidence="2" id="KW-0802">TPR repeat</keyword>
<dbReference type="PROSITE" id="PS50005">
    <property type="entry name" value="TPR"/>
    <property type="match status" value="1"/>
</dbReference>
<reference evidence="5" key="1">
    <citation type="journal article" date="2015" name="PLoS Genet.">
        <title>Genome Sequence and Transcriptome Analyses of Chrysochromulina tobin: Metabolic Tools for Enhanced Algal Fitness in the Prominent Order Prymnesiales (Haptophyceae).</title>
        <authorList>
            <person name="Hovde B.T."/>
            <person name="Deodato C.R."/>
            <person name="Hunsperger H.M."/>
            <person name="Ryken S.A."/>
            <person name="Yost W."/>
            <person name="Jha R.K."/>
            <person name="Patterson J."/>
            <person name="Monnat R.J. Jr."/>
            <person name="Barlow S.B."/>
            <person name="Starkenburg S.R."/>
            <person name="Cattolico R.A."/>
        </authorList>
    </citation>
    <scope>NUCLEOTIDE SEQUENCE</scope>
    <source>
        <strain evidence="5">CCMP291</strain>
    </source>
</reference>
<dbReference type="SUPFAM" id="SSF48452">
    <property type="entry name" value="TPR-like"/>
    <property type="match status" value="1"/>
</dbReference>
<protein>
    <submittedName>
        <fullName evidence="4">Peptide-aspartate beta-dioxygenase</fullName>
    </submittedName>
</protein>
<organism evidence="4 5">
    <name type="scientific">Chrysochromulina tobinii</name>
    <dbReference type="NCBI Taxonomy" id="1460289"/>
    <lineage>
        <taxon>Eukaryota</taxon>
        <taxon>Haptista</taxon>
        <taxon>Haptophyta</taxon>
        <taxon>Prymnesiophyceae</taxon>
        <taxon>Prymnesiales</taxon>
        <taxon>Chrysochromulinaceae</taxon>
        <taxon>Chrysochromulina</taxon>
    </lineage>
</organism>
<dbReference type="InterPro" id="IPR007803">
    <property type="entry name" value="Asp/Arg/Pro-Hydrxlase"/>
</dbReference>
<dbReference type="GO" id="GO:0062101">
    <property type="term" value="F:peptidyl-aspartic acid 3-dioxygenase activity"/>
    <property type="evidence" value="ECO:0007669"/>
    <property type="project" value="InterPro"/>
</dbReference>
<comment type="similarity">
    <text evidence="1">Belongs to the aspartyl/asparaginyl beta-hydroxylase family.</text>
</comment>
<comment type="caution">
    <text evidence="4">The sequence shown here is derived from an EMBL/GenBank/DDBJ whole genome shotgun (WGS) entry which is preliminary data.</text>
</comment>
<keyword evidence="5" id="KW-1185">Reference proteome</keyword>
<evidence type="ECO:0000313" key="4">
    <source>
        <dbReference type="EMBL" id="KOO24087.1"/>
    </source>
</evidence>
<dbReference type="GO" id="GO:0005783">
    <property type="term" value="C:endoplasmic reticulum"/>
    <property type="evidence" value="ECO:0007669"/>
    <property type="project" value="TreeGrafter"/>
</dbReference>